<dbReference type="CTD" id="692418"/>
<dbReference type="SUPFAM" id="SSF64602">
    <property type="entry name" value="F1 ATPase inhibitor, IF1, C-terminal domain"/>
    <property type="match status" value="1"/>
</dbReference>
<keyword evidence="5" id="KW-0496">Mitochondrion</keyword>
<sequence>MNSIKISAICSRCNNYLLPKQIAGISDLNNHLNVNLCRRFTTPSGIPGSGAGKGGGSGGSVRESGGGLGKYGAAQEDSYFYDKQKEQLEKIRKKLKLNPEISQKEDK</sequence>
<dbReference type="GO" id="GO:0005739">
    <property type="term" value="C:mitochondrion"/>
    <property type="evidence" value="ECO:0007669"/>
    <property type="project" value="UniProtKB-SubCell"/>
</dbReference>
<organism evidence="7 8">
    <name type="scientific">Bombyx mandarina</name>
    <name type="common">Wild silk moth</name>
    <name type="synonym">Wild silkworm</name>
    <dbReference type="NCBI Taxonomy" id="7092"/>
    <lineage>
        <taxon>Eukaryota</taxon>
        <taxon>Metazoa</taxon>
        <taxon>Ecdysozoa</taxon>
        <taxon>Arthropoda</taxon>
        <taxon>Hexapoda</taxon>
        <taxon>Insecta</taxon>
        <taxon>Pterygota</taxon>
        <taxon>Neoptera</taxon>
        <taxon>Endopterygota</taxon>
        <taxon>Lepidoptera</taxon>
        <taxon>Glossata</taxon>
        <taxon>Ditrysia</taxon>
        <taxon>Bombycoidea</taxon>
        <taxon>Bombycidae</taxon>
        <taxon>Bombycinae</taxon>
        <taxon>Bombyx</taxon>
    </lineage>
</organism>
<gene>
    <name evidence="8" type="primary">LOC114252488</name>
</gene>
<evidence type="ECO:0000313" key="7">
    <source>
        <dbReference type="Proteomes" id="UP000504629"/>
    </source>
</evidence>
<dbReference type="Pfam" id="PF04568">
    <property type="entry name" value="IATP"/>
    <property type="match status" value="1"/>
</dbReference>
<dbReference type="InterPro" id="IPR007648">
    <property type="entry name" value="ATPase_inhibitor_mt"/>
</dbReference>
<dbReference type="Gene3D" id="1.20.5.500">
    <property type="entry name" value="Single helix bin"/>
    <property type="match status" value="1"/>
</dbReference>
<comment type="subcellular location">
    <subcellularLocation>
        <location evidence="1">Mitochondrion</location>
    </subcellularLocation>
</comment>
<keyword evidence="7" id="KW-1185">Reference proteome</keyword>
<dbReference type="GO" id="GO:0042030">
    <property type="term" value="F:ATPase inhibitor activity"/>
    <property type="evidence" value="ECO:0007669"/>
    <property type="project" value="InterPro"/>
</dbReference>
<comment type="similarity">
    <text evidence="2">Belongs to the ATPase inhibitor family.</text>
</comment>
<evidence type="ECO:0000256" key="1">
    <source>
        <dbReference type="ARBA" id="ARBA00004173"/>
    </source>
</evidence>
<evidence type="ECO:0000256" key="6">
    <source>
        <dbReference type="SAM" id="MobiDB-lite"/>
    </source>
</evidence>
<dbReference type="Proteomes" id="UP000504629">
    <property type="component" value="Unplaced"/>
</dbReference>
<dbReference type="RefSeq" id="XP_028042796.1">
    <property type="nucleotide sequence ID" value="XM_028186995.1"/>
</dbReference>
<proteinExistence type="inferred from homology"/>
<dbReference type="KEGG" id="bman:114252488"/>
<keyword evidence="4" id="KW-0175">Coiled coil</keyword>
<protein>
    <submittedName>
        <fullName evidence="8">ATPase inhibitor mai-1, mitochondrial-like</fullName>
    </submittedName>
</protein>
<dbReference type="OrthoDB" id="7446187at2759"/>
<evidence type="ECO:0000256" key="2">
    <source>
        <dbReference type="ARBA" id="ARBA00010901"/>
    </source>
</evidence>
<feature type="compositionally biased region" description="Gly residues" evidence="6">
    <location>
        <begin position="47"/>
        <end position="69"/>
    </location>
</feature>
<evidence type="ECO:0000256" key="4">
    <source>
        <dbReference type="ARBA" id="ARBA00023054"/>
    </source>
</evidence>
<dbReference type="PANTHER" id="PTHR48417:SF1">
    <property type="entry name" value="ATP SYNTHASE F1 SUBUNIT EPSILON"/>
    <property type="match status" value="1"/>
</dbReference>
<name>A0A6J2KKC2_BOMMA</name>
<reference evidence="8" key="1">
    <citation type="submission" date="2025-08" db="UniProtKB">
        <authorList>
            <consortium name="RefSeq"/>
        </authorList>
    </citation>
    <scope>IDENTIFICATION</scope>
    <source>
        <tissue evidence="8">Silk gland</tissue>
    </source>
</reference>
<dbReference type="AlphaFoldDB" id="A0A6J2KKC2"/>
<feature type="region of interest" description="Disordered" evidence="6">
    <location>
        <begin position="44"/>
        <end position="69"/>
    </location>
</feature>
<evidence type="ECO:0000256" key="5">
    <source>
        <dbReference type="ARBA" id="ARBA00023128"/>
    </source>
</evidence>
<accession>A0A6J2KKC2</accession>
<dbReference type="PANTHER" id="PTHR48417">
    <property type="entry name" value="ATP SYNTHASE F1 SUBUNIT EPSILON"/>
    <property type="match status" value="1"/>
</dbReference>
<dbReference type="GeneID" id="114252488"/>
<keyword evidence="3" id="KW-0809">Transit peptide</keyword>
<evidence type="ECO:0000313" key="8">
    <source>
        <dbReference type="RefSeq" id="XP_028042796.1"/>
    </source>
</evidence>
<evidence type="ECO:0000256" key="3">
    <source>
        <dbReference type="ARBA" id="ARBA00022946"/>
    </source>
</evidence>